<feature type="region of interest" description="Disordered" evidence="2">
    <location>
        <begin position="224"/>
        <end position="312"/>
    </location>
</feature>
<evidence type="ECO:0000256" key="1">
    <source>
        <dbReference type="ARBA" id="ARBA00010926"/>
    </source>
</evidence>
<feature type="domain" description="AMP-activated protein kinase glycogen-binding" evidence="3">
    <location>
        <begin position="5"/>
        <end position="85"/>
    </location>
</feature>
<dbReference type="Gene3D" id="2.60.40.10">
    <property type="entry name" value="Immunoglobulins"/>
    <property type="match status" value="1"/>
</dbReference>
<dbReference type="InterPro" id="IPR050827">
    <property type="entry name" value="CRP1_MDG1_kinase"/>
</dbReference>
<dbReference type="GO" id="GO:0005634">
    <property type="term" value="C:nucleus"/>
    <property type="evidence" value="ECO:0007669"/>
    <property type="project" value="TreeGrafter"/>
</dbReference>
<dbReference type="GO" id="GO:0031588">
    <property type="term" value="C:nucleotide-activated protein kinase complex"/>
    <property type="evidence" value="ECO:0007669"/>
    <property type="project" value="TreeGrafter"/>
</dbReference>
<dbReference type="GO" id="GO:0007165">
    <property type="term" value="P:signal transduction"/>
    <property type="evidence" value="ECO:0007669"/>
    <property type="project" value="TreeGrafter"/>
</dbReference>
<comment type="similarity">
    <text evidence="1">Belongs to the 5'-AMP-activated protein kinase beta subunit family.</text>
</comment>
<evidence type="ECO:0000256" key="2">
    <source>
        <dbReference type="SAM" id="MobiDB-lite"/>
    </source>
</evidence>
<evidence type="ECO:0000313" key="5">
    <source>
        <dbReference type="Proteomes" id="UP000790833"/>
    </source>
</evidence>
<dbReference type="SUPFAM" id="SSF81296">
    <property type="entry name" value="E set domains"/>
    <property type="match status" value="1"/>
</dbReference>
<organism evidence="4 5">
    <name type="scientific">Scheffersomyces spartinae</name>
    <dbReference type="NCBI Taxonomy" id="45513"/>
    <lineage>
        <taxon>Eukaryota</taxon>
        <taxon>Fungi</taxon>
        <taxon>Dikarya</taxon>
        <taxon>Ascomycota</taxon>
        <taxon>Saccharomycotina</taxon>
        <taxon>Pichiomycetes</taxon>
        <taxon>Debaryomycetaceae</taxon>
        <taxon>Scheffersomyces</taxon>
    </lineage>
</organism>
<dbReference type="Proteomes" id="UP000790833">
    <property type="component" value="Unassembled WGS sequence"/>
</dbReference>
<feature type="region of interest" description="Disordered" evidence="2">
    <location>
        <begin position="389"/>
        <end position="421"/>
    </location>
</feature>
<evidence type="ECO:0000259" key="3">
    <source>
        <dbReference type="Pfam" id="PF16561"/>
    </source>
</evidence>
<dbReference type="Pfam" id="PF16561">
    <property type="entry name" value="AMPK1_CBM"/>
    <property type="match status" value="1"/>
</dbReference>
<dbReference type="PANTHER" id="PTHR10343:SF84">
    <property type="entry name" value="5'-AMP-ACTIVATED PROTEIN KINASE SUBUNIT BETA-1"/>
    <property type="match status" value="1"/>
</dbReference>
<dbReference type="EMBL" id="JAHMUF010000030">
    <property type="protein sequence ID" value="KAG7191422.1"/>
    <property type="molecule type" value="Genomic_DNA"/>
</dbReference>
<feature type="compositionally biased region" description="Low complexity" evidence="2">
    <location>
        <begin position="247"/>
        <end position="270"/>
    </location>
</feature>
<keyword evidence="5" id="KW-1185">Reference proteome</keyword>
<proteinExistence type="inferred from homology"/>
<accession>A0A9P7V4Y2</accession>
<dbReference type="RefSeq" id="XP_043046974.1">
    <property type="nucleotide sequence ID" value="XM_043194189.1"/>
</dbReference>
<dbReference type="GeneID" id="66116840"/>
<dbReference type="GO" id="GO:0019901">
    <property type="term" value="F:protein kinase binding"/>
    <property type="evidence" value="ECO:0007669"/>
    <property type="project" value="TreeGrafter"/>
</dbReference>
<dbReference type="InterPro" id="IPR032640">
    <property type="entry name" value="AMPK1_CBM"/>
</dbReference>
<reference evidence="4" key="1">
    <citation type="submission" date="2021-03" db="EMBL/GenBank/DDBJ databases">
        <authorList>
            <person name="Palmer J.M."/>
        </authorList>
    </citation>
    <scope>NUCLEOTIDE SEQUENCE</scope>
    <source>
        <strain evidence="4">ARV_011</strain>
    </source>
</reference>
<dbReference type="GO" id="GO:0005737">
    <property type="term" value="C:cytoplasm"/>
    <property type="evidence" value="ECO:0007669"/>
    <property type="project" value="TreeGrafter"/>
</dbReference>
<dbReference type="AlphaFoldDB" id="A0A9P7V4Y2"/>
<comment type="caution">
    <text evidence="4">The sequence shown here is derived from an EMBL/GenBank/DDBJ whole genome shotgun (WGS) entry which is preliminary data.</text>
</comment>
<dbReference type="CDD" id="cd02859">
    <property type="entry name" value="E_set_AMPKbeta_like_N"/>
    <property type="match status" value="1"/>
</dbReference>
<dbReference type="OrthoDB" id="5976022at2759"/>
<evidence type="ECO:0000313" key="4">
    <source>
        <dbReference type="EMBL" id="KAG7191422.1"/>
    </source>
</evidence>
<dbReference type="PANTHER" id="PTHR10343">
    <property type="entry name" value="5'-AMP-ACTIVATED PROTEIN KINASE , BETA SUBUNIT"/>
    <property type="match status" value="1"/>
</dbReference>
<name>A0A9P7V4Y2_9ASCO</name>
<sequence>MVANYTFTWPAGPEEVILTGTFDNWSQSQPLVKQKDGSFKLDFPITADHSGKLLFKFVVDGVWKVSSDVEIERDEHGNENNVLDADTLKNAVHTTSKGAEARIPEIGDTSILTATGVVPVVAASAIEETTYVPAKEGEFKTTVQPVAPVSQASVTGEPGIQIPQTPEALSAFETVRDVDPKTLNEEISAEEKAKQKKKVKRAQYKAKKKKKAAAAAAAATAAGATAAGATAANATSSGEDDTEETAESTPEPEVAAPSATGAVGAGALAASQPEADVSSTAAIKSVPPTSVVEPEPEPEVVAEPEVPHTLDPKVNHDAINAAETATTSAAYPEVENDFIAEEGKNVDQPEATAAATAAVAHHQGAEEEEEIIAAKGDKEAVAAAIAAEEGHPVEVEEVEPTKEQKKEAEEAEANAKESAADAKIKEATAAANVAAAKMGEEAKVVAAETKKIIEEKREKRKSGFSRFLKKIFK</sequence>
<feature type="compositionally biased region" description="Low complexity" evidence="2">
    <location>
        <begin position="224"/>
        <end position="237"/>
    </location>
</feature>
<gene>
    <name evidence="4" type="ORF">KQ657_003466</name>
</gene>
<protein>
    <recommendedName>
        <fullName evidence="3">AMP-activated protein kinase glycogen-binding domain-containing protein</fullName>
    </recommendedName>
</protein>
<dbReference type="InterPro" id="IPR013783">
    <property type="entry name" value="Ig-like_fold"/>
</dbReference>
<dbReference type="InterPro" id="IPR014756">
    <property type="entry name" value="Ig_E-set"/>
</dbReference>